<evidence type="ECO:0000313" key="2">
    <source>
        <dbReference type="Proteomes" id="UP000308186"/>
    </source>
</evidence>
<dbReference type="Proteomes" id="UP000308186">
    <property type="component" value="Unassembled WGS sequence"/>
</dbReference>
<evidence type="ECO:0000313" key="1">
    <source>
        <dbReference type="EMBL" id="TNF64965.1"/>
    </source>
</evidence>
<accession>A0AAX2UZ65</accession>
<dbReference type="EMBL" id="VDCW01000074">
    <property type="protein sequence ID" value="TNF64965.1"/>
    <property type="molecule type" value="Genomic_DNA"/>
</dbReference>
<dbReference type="RefSeq" id="WP_139724953.1">
    <property type="nucleotide sequence ID" value="NZ_VDCW01000074.1"/>
</dbReference>
<sequence length="98" mass="11637">MKPDAYQFRCWYENGESSPWFVIDEQQMLNIRDNPRYEIRELYALSTLTPPERSAGVRVWTANRVVEVIITPHELISARITENVFRERANQAIRELIK</sequence>
<reference evidence="1 2" key="1">
    <citation type="submission" date="2019-06" db="EMBL/GenBank/DDBJ databases">
        <title>Genome Announcement To Ensure Probiotic Safety of Streptococcus salivarius UBSS01.</title>
        <authorList>
            <person name="Sulthana A."/>
            <person name="Lakshmi S.G."/>
            <person name="Madempudi R.S."/>
        </authorList>
    </citation>
    <scope>NUCLEOTIDE SEQUENCE [LARGE SCALE GENOMIC DNA]</scope>
    <source>
        <strain evidence="1 2">UBSS01</strain>
    </source>
</reference>
<protein>
    <recommendedName>
        <fullName evidence="3">Phage protein</fullName>
    </recommendedName>
</protein>
<organism evidence="1 2">
    <name type="scientific">Streptococcus salivarius</name>
    <dbReference type="NCBI Taxonomy" id="1304"/>
    <lineage>
        <taxon>Bacteria</taxon>
        <taxon>Bacillati</taxon>
        <taxon>Bacillota</taxon>
        <taxon>Bacilli</taxon>
        <taxon>Lactobacillales</taxon>
        <taxon>Streptococcaceae</taxon>
        <taxon>Streptococcus</taxon>
    </lineage>
</organism>
<name>A0AAX2UZ65_STRSL</name>
<evidence type="ECO:0008006" key="3">
    <source>
        <dbReference type="Google" id="ProtNLM"/>
    </source>
</evidence>
<dbReference type="AlphaFoldDB" id="A0AAX2UZ65"/>
<proteinExistence type="predicted"/>
<comment type="caution">
    <text evidence="1">The sequence shown here is derived from an EMBL/GenBank/DDBJ whole genome shotgun (WGS) entry which is preliminary data.</text>
</comment>
<gene>
    <name evidence="1" type="ORF">FBF48_10705</name>
</gene>